<feature type="active site" description="Proton acceptor" evidence="8">
    <location>
        <position position="256"/>
    </location>
</feature>
<accession>A0ABU9K6Q5</accession>
<proteinExistence type="inferred from homology"/>
<evidence type="ECO:0000313" key="11">
    <source>
        <dbReference type="Proteomes" id="UP001389717"/>
    </source>
</evidence>
<dbReference type="Proteomes" id="UP001389717">
    <property type="component" value="Unassembled WGS sequence"/>
</dbReference>
<dbReference type="PANTHER" id="PTHR32057">
    <property type="entry name" value="PROTEIN ADENYLYLTRANSFERASE SELO, MITOCHONDRIAL"/>
    <property type="match status" value="1"/>
</dbReference>
<feature type="binding site" evidence="8">
    <location>
        <position position="94"/>
    </location>
    <ligand>
        <name>ATP</name>
        <dbReference type="ChEBI" id="CHEBI:30616"/>
    </ligand>
</feature>
<evidence type="ECO:0000256" key="7">
    <source>
        <dbReference type="ARBA" id="ARBA00022842"/>
    </source>
</evidence>
<feature type="binding site" evidence="8">
    <location>
        <position position="266"/>
    </location>
    <ligand>
        <name>Mg(2+)</name>
        <dbReference type="ChEBI" id="CHEBI:18420"/>
    </ligand>
</feature>
<evidence type="ECO:0000256" key="3">
    <source>
        <dbReference type="ARBA" id="ARBA00022695"/>
    </source>
</evidence>
<feature type="binding site" evidence="8">
    <location>
        <position position="129"/>
    </location>
    <ligand>
        <name>ATP</name>
        <dbReference type="ChEBI" id="CHEBI:30616"/>
    </ligand>
</feature>
<feature type="binding site" evidence="8">
    <location>
        <position position="130"/>
    </location>
    <ligand>
        <name>ATP</name>
        <dbReference type="ChEBI" id="CHEBI:30616"/>
    </ligand>
</feature>
<feature type="binding site" evidence="8">
    <location>
        <position position="96"/>
    </location>
    <ligand>
        <name>ATP</name>
        <dbReference type="ChEBI" id="CHEBI:30616"/>
    </ligand>
</feature>
<dbReference type="Pfam" id="PF02696">
    <property type="entry name" value="SelO"/>
    <property type="match status" value="1"/>
</dbReference>
<dbReference type="RefSeq" id="WP_341981390.1">
    <property type="nucleotide sequence ID" value="NZ_JBBYAF010000007.1"/>
</dbReference>
<comment type="similarity">
    <text evidence="1 8">Belongs to the SELO family.</text>
</comment>
<dbReference type="NCBIfam" id="NF000658">
    <property type="entry name" value="PRK00029.1"/>
    <property type="match status" value="1"/>
</dbReference>
<evidence type="ECO:0000256" key="1">
    <source>
        <dbReference type="ARBA" id="ARBA00009747"/>
    </source>
</evidence>
<keyword evidence="3 8" id="KW-0548">Nucleotidyltransferase</keyword>
<organism evidence="10 11">
    <name type="scientific">Rossellomorea oryzaecorticis</name>
    <dbReference type="NCBI Taxonomy" id="1396505"/>
    <lineage>
        <taxon>Bacteria</taxon>
        <taxon>Bacillati</taxon>
        <taxon>Bacillota</taxon>
        <taxon>Bacilli</taxon>
        <taxon>Bacillales</taxon>
        <taxon>Bacillaceae</taxon>
        <taxon>Rossellomorea</taxon>
    </lineage>
</organism>
<keyword evidence="6 8" id="KW-0067">ATP-binding</keyword>
<evidence type="ECO:0000313" key="10">
    <source>
        <dbReference type="EMBL" id="MEL3971772.1"/>
    </source>
</evidence>
<evidence type="ECO:0000256" key="8">
    <source>
        <dbReference type="HAMAP-Rule" id="MF_00692"/>
    </source>
</evidence>
<feature type="binding site" evidence="8">
    <location>
        <position position="257"/>
    </location>
    <ligand>
        <name>Mg(2+)</name>
        <dbReference type="ChEBI" id="CHEBI:18420"/>
    </ligand>
</feature>
<keyword evidence="5 8" id="KW-0547">Nucleotide-binding</keyword>
<name>A0ABU9K6Q5_9BACI</name>
<dbReference type="HAMAP" id="MF_00692">
    <property type="entry name" value="SelO"/>
    <property type="match status" value="1"/>
</dbReference>
<dbReference type="EC" id="2.7.7.108" evidence="8"/>
<feature type="region of interest" description="Disordered" evidence="9">
    <location>
        <begin position="471"/>
        <end position="492"/>
    </location>
</feature>
<reference evidence="10 11" key="1">
    <citation type="submission" date="2024-04" db="EMBL/GenBank/DDBJ databases">
        <title>Bacillus oryzaecorticis sp. nov., a moderately halophilic bacterium isolated from rice husks.</title>
        <authorList>
            <person name="Zhu H.-S."/>
        </authorList>
    </citation>
    <scope>NUCLEOTIDE SEQUENCE [LARGE SCALE GENOMIC DNA]</scope>
    <source>
        <strain evidence="10 11">ZC255</strain>
    </source>
</reference>
<comment type="catalytic activity">
    <reaction evidence="8">
        <text>L-tyrosyl-[protein] + UTP = O-(5'-uridylyl)-L-tyrosyl-[protein] + diphosphate</text>
        <dbReference type="Rhea" id="RHEA:83887"/>
        <dbReference type="Rhea" id="RHEA-COMP:10136"/>
        <dbReference type="Rhea" id="RHEA-COMP:20238"/>
        <dbReference type="ChEBI" id="CHEBI:33019"/>
        <dbReference type="ChEBI" id="CHEBI:46398"/>
        <dbReference type="ChEBI" id="CHEBI:46858"/>
        <dbReference type="ChEBI" id="CHEBI:90602"/>
    </reaction>
</comment>
<feature type="binding site" evidence="8">
    <location>
        <position position="187"/>
    </location>
    <ligand>
        <name>ATP</name>
        <dbReference type="ChEBI" id="CHEBI:30616"/>
    </ligand>
</feature>
<feature type="binding site" evidence="8">
    <location>
        <position position="97"/>
    </location>
    <ligand>
        <name>ATP</name>
        <dbReference type="ChEBI" id="CHEBI:30616"/>
    </ligand>
</feature>
<evidence type="ECO:0000256" key="9">
    <source>
        <dbReference type="SAM" id="MobiDB-lite"/>
    </source>
</evidence>
<keyword evidence="7 8" id="KW-0460">Magnesium</keyword>
<feature type="binding site" evidence="8">
    <location>
        <position position="266"/>
    </location>
    <ligand>
        <name>ATP</name>
        <dbReference type="ChEBI" id="CHEBI:30616"/>
    </ligand>
</feature>
<comment type="catalytic activity">
    <reaction evidence="8">
        <text>L-threonyl-[protein] + ATP = 3-O-(5'-adenylyl)-L-threonyl-[protein] + diphosphate</text>
        <dbReference type="Rhea" id="RHEA:54292"/>
        <dbReference type="Rhea" id="RHEA-COMP:11060"/>
        <dbReference type="Rhea" id="RHEA-COMP:13847"/>
        <dbReference type="ChEBI" id="CHEBI:30013"/>
        <dbReference type="ChEBI" id="CHEBI:30616"/>
        <dbReference type="ChEBI" id="CHEBI:33019"/>
        <dbReference type="ChEBI" id="CHEBI:138113"/>
        <dbReference type="EC" id="2.7.7.108"/>
    </reaction>
</comment>
<feature type="binding site" evidence="8">
    <location>
        <position position="180"/>
    </location>
    <ligand>
        <name>ATP</name>
        <dbReference type="ChEBI" id="CHEBI:30616"/>
    </ligand>
</feature>
<gene>
    <name evidence="8" type="primary">ydiU</name>
    <name evidence="8" type="synonym">selO</name>
    <name evidence="10" type="ORF">AAEO50_05700</name>
</gene>
<comment type="catalytic activity">
    <reaction evidence="8">
        <text>L-tyrosyl-[protein] + ATP = O-(5'-adenylyl)-L-tyrosyl-[protein] + diphosphate</text>
        <dbReference type="Rhea" id="RHEA:54288"/>
        <dbReference type="Rhea" id="RHEA-COMP:10136"/>
        <dbReference type="Rhea" id="RHEA-COMP:13846"/>
        <dbReference type="ChEBI" id="CHEBI:30616"/>
        <dbReference type="ChEBI" id="CHEBI:33019"/>
        <dbReference type="ChEBI" id="CHEBI:46858"/>
        <dbReference type="ChEBI" id="CHEBI:83624"/>
        <dbReference type="EC" id="2.7.7.108"/>
    </reaction>
</comment>
<comment type="catalytic activity">
    <reaction evidence="8">
        <text>L-seryl-[protein] + ATP = 3-O-(5'-adenylyl)-L-seryl-[protein] + diphosphate</text>
        <dbReference type="Rhea" id="RHEA:58120"/>
        <dbReference type="Rhea" id="RHEA-COMP:9863"/>
        <dbReference type="Rhea" id="RHEA-COMP:15073"/>
        <dbReference type="ChEBI" id="CHEBI:29999"/>
        <dbReference type="ChEBI" id="CHEBI:30616"/>
        <dbReference type="ChEBI" id="CHEBI:33019"/>
        <dbReference type="ChEBI" id="CHEBI:142516"/>
        <dbReference type="EC" id="2.7.7.108"/>
    </reaction>
</comment>
<keyword evidence="4 8" id="KW-0479">Metal-binding</keyword>
<comment type="function">
    <text evidence="8">Nucleotidyltransferase involved in the post-translational modification of proteins. It can catalyze the addition of adenosine monophosphate (AMP) or uridine monophosphate (UMP) to a protein, resulting in modifications known as AMPylation and UMPylation.</text>
</comment>
<dbReference type="EC" id="2.7.7.-" evidence="8"/>
<dbReference type="InterPro" id="IPR003846">
    <property type="entry name" value="SelO"/>
</dbReference>
<dbReference type="PANTHER" id="PTHR32057:SF14">
    <property type="entry name" value="PROTEIN ADENYLYLTRANSFERASE SELO, MITOCHONDRIAL"/>
    <property type="match status" value="1"/>
</dbReference>
<comment type="cofactor">
    <cofactor evidence="8">
        <name>Mg(2+)</name>
        <dbReference type="ChEBI" id="CHEBI:18420"/>
    </cofactor>
    <cofactor evidence="8">
        <name>Mn(2+)</name>
        <dbReference type="ChEBI" id="CHEBI:29035"/>
    </cofactor>
</comment>
<comment type="catalytic activity">
    <reaction evidence="8">
        <text>L-seryl-[protein] + UTP = O-(5'-uridylyl)-L-seryl-[protein] + diphosphate</text>
        <dbReference type="Rhea" id="RHEA:64604"/>
        <dbReference type="Rhea" id="RHEA-COMP:9863"/>
        <dbReference type="Rhea" id="RHEA-COMP:16635"/>
        <dbReference type="ChEBI" id="CHEBI:29999"/>
        <dbReference type="ChEBI" id="CHEBI:33019"/>
        <dbReference type="ChEBI" id="CHEBI:46398"/>
        <dbReference type="ChEBI" id="CHEBI:156051"/>
    </reaction>
</comment>
<comment type="catalytic activity">
    <reaction evidence="8">
        <text>L-histidyl-[protein] + UTP = N(tele)-(5'-uridylyl)-L-histidyl-[protein] + diphosphate</text>
        <dbReference type="Rhea" id="RHEA:83891"/>
        <dbReference type="Rhea" id="RHEA-COMP:9745"/>
        <dbReference type="Rhea" id="RHEA-COMP:20239"/>
        <dbReference type="ChEBI" id="CHEBI:29979"/>
        <dbReference type="ChEBI" id="CHEBI:33019"/>
        <dbReference type="ChEBI" id="CHEBI:46398"/>
        <dbReference type="ChEBI" id="CHEBI:233474"/>
    </reaction>
</comment>
<feature type="binding site" evidence="8">
    <location>
        <position position="117"/>
    </location>
    <ligand>
        <name>ATP</name>
        <dbReference type="ChEBI" id="CHEBI:30616"/>
    </ligand>
</feature>
<evidence type="ECO:0000256" key="2">
    <source>
        <dbReference type="ARBA" id="ARBA00022679"/>
    </source>
</evidence>
<protein>
    <recommendedName>
        <fullName evidence="8">Protein nucleotidyltransferase YdiU</fullName>
        <ecNumber evidence="8">2.7.7.-</ecNumber>
    </recommendedName>
    <alternativeName>
        <fullName evidence="8">Protein adenylyltransferase YdiU</fullName>
        <ecNumber evidence="8">2.7.7.108</ecNumber>
    </alternativeName>
    <alternativeName>
        <fullName evidence="8">Protein uridylyltransferase YdiU</fullName>
        <ecNumber evidence="8">2.7.7.-</ecNumber>
    </alternativeName>
</protein>
<keyword evidence="8" id="KW-0464">Manganese</keyword>
<comment type="caution">
    <text evidence="10">The sequence shown here is derived from an EMBL/GenBank/DDBJ whole genome shotgun (WGS) entry which is preliminary data.</text>
</comment>
<sequence>MMQENNQTEAGWNFDNSYAELPQSFFKKQMPSPVRSPELVILNGSLADSLGLDAKILQTESGVEVFAGNEPPEGAEPLAQAYAGHQFGHFTMLGDGRAILLGEQITHSGERFDIQLKGPGRTPYSRGGDGRAGLGPMLREYIISEAMHALGIPTTRSLAVVTTGESIIRETAQAGAILTRVAASHLRVGTFEYASRFGTEDDVRALADYAIDRHYPEAVKAENRYLALLQEVIKRQASLVAKWQLSGFIHGVMNTDNMTISGETIDYGPCAFMDTFDPATVFSSIDRQGRYAYGNQPPIAGWNLARFAETLLPLLNEEEKKSLQLAQDAISEFPKLYHADWLKGMRAKLGLFNEEEQDKALIEELLGMMHKQEADYTNTFRALTFADKQADSELFQSQEFAQWQGRWQERLDGQRETKADAHQLMRNSNQAVIPRNHRVEEALSAAVDQGDFTVLKNLLRVLSNPYAHSPEQEKYCAPAPPSERPYRTFCGT</sequence>
<dbReference type="EMBL" id="JBBYAF010000007">
    <property type="protein sequence ID" value="MEL3971772.1"/>
    <property type="molecule type" value="Genomic_DNA"/>
</dbReference>
<keyword evidence="2 8" id="KW-0808">Transferase</keyword>
<evidence type="ECO:0000256" key="5">
    <source>
        <dbReference type="ARBA" id="ARBA00022741"/>
    </source>
</evidence>
<keyword evidence="11" id="KW-1185">Reference proteome</keyword>
<evidence type="ECO:0000256" key="6">
    <source>
        <dbReference type="ARBA" id="ARBA00022840"/>
    </source>
</evidence>
<evidence type="ECO:0000256" key="4">
    <source>
        <dbReference type="ARBA" id="ARBA00022723"/>
    </source>
</evidence>